<dbReference type="EMBL" id="CAID01000001">
    <property type="protein sequence ID" value="CEF96614.1"/>
    <property type="molecule type" value="Genomic_DNA"/>
</dbReference>
<feature type="signal peptide" evidence="1">
    <location>
        <begin position="1"/>
        <end position="24"/>
    </location>
</feature>
<proteinExistence type="predicted"/>
<accession>A0A090M3M2</accession>
<dbReference type="RefSeq" id="XP_003074266.2">
    <property type="nucleotide sequence ID" value="XM_003074219.2"/>
</dbReference>
<feature type="chain" id="PRO_5001859232" evidence="1">
    <location>
        <begin position="25"/>
        <end position="339"/>
    </location>
</feature>
<keyword evidence="3" id="KW-1185">Reference proteome</keyword>
<organism evidence="2 3">
    <name type="scientific">Ostreococcus tauri</name>
    <name type="common">Marine green alga</name>
    <dbReference type="NCBI Taxonomy" id="70448"/>
    <lineage>
        <taxon>Eukaryota</taxon>
        <taxon>Viridiplantae</taxon>
        <taxon>Chlorophyta</taxon>
        <taxon>Mamiellophyceae</taxon>
        <taxon>Mamiellales</taxon>
        <taxon>Bathycoccaceae</taxon>
        <taxon>Ostreococcus</taxon>
    </lineage>
</organism>
<gene>
    <name evidence="2" type="ORF">OT_ostta01g02070</name>
</gene>
<dbReference type="AlphaFoldDB" id="A0A090M3M2"/>
<protein>
    <submittedName>
        <fullName evidence="2">Sushi/SCR/CCP</fullName>
    </submittedName>
</protein>
<keyword evidence="1" id="KW-0732">Signal</keyword>
<sequence length="339" mass="32999">MRRTSRARALAAVTLALCVRACAATPTRVTCDRRGSYSLEDLATTGQIMNETPVTVTNAIALGAGFGATYGANAVVTLELKNLKSGGAFVHATAGRLGGDGLAAWTARTDCATTSLYHKSYGMAASYGGVTWTAPSDVSNLPTVEILVASASGQGAVTRQTLTLTRDDNWVAPPPSTPTCDASAVPTNGASAGDCTATLAAGATCQPVCASGYTVSGTSACSSSGVLTPATCTATPDPTSTPTCDASAVPTNGASAGDCTATLAAGATCQPVCASGYTVSGTSACSSSGVLTPATCTATPNPTPGGGYGSSGSSSSAASRTVTLSASLAFATILGGALA</sequence>
<evidence type="ECO:0000313" key="3">
    <source>
        <dbReference type="Proteomes" id="UP000009170"/>
    </source>
</evidence>
<evidence type="ECO:0000313" key="2">
    <source>
        <dbReference type="EMBL" id="CEF96614.1"/>
    </source>
</evidence>
<name>A0A090M3M2_OSTTA</name>
<comment type="caution">
    <text evidence="2">The sequence shown here is derived from an EMBL/GenBank/DDBJ whole genome shotgun (WGS) entry which is preliminary data.</text>
</comment>
<dbReference type="InParanoid" id="A0A090M3M2"/>
<reference evidence="3" key="1">
    <citation type="journal article" date="2006" name="Proc. Natl. Acad. Sci. U.S.A.">
        <title>Genome analysis of the smallest free-living eukaryote Ostreococcus tauri unveils many unique features.</title>
        <authorList>
            <person name="Derelle E."/>
            <person name="Ferraz C."/>
            <person name="Rombauts S."/>
            <person name="Rouze P."/>
            <person name="Worden A.Z."/>
            <person name="Robbens S."/>
            <person name="Partensky F."/>
            <person name="Degroeve S."/>
            <person name="Echeynie S."/>
            <person name="Cooke R."/>
            <person name="Saeys Y."/>
            <person name="Wuyts J."/>
            <person name="Jabbari K."/>
            <person name="Bowler C."/>
            <person name="Panaud O."/>
            <person name="Piegu B."/>
            <person name="Ball S.G."/>
            <person name="Ral J.-P."/>
            <person name="Bouget F.-Y."/>
            <person name="Piganeau G."/>
            <person name="De Baets B."/>
            <person name="Picard A."/>
            <person name="Delseny M."/>
            <person name="Demaille J."/>
            <person name="Van de Peer Y."/>
            <person name="Moreau H."/>
        </authorList>
    </citation>
    <scope>NUCLEOTIDE SEQUENCE [LARGE SCALE GENOMIC DNA]</scope>
    <source>
        <strain evidence="3">OTTH 0595 / CCAP 157/2 / RCC745</strain>
    </source>
</reference>
<evidence type="ECO:0000256" key="1">
    <source>
        <dbReference type="SAM" id="SignalP"/>
    </source>
</evidence>
<dbReference type="OrthoDB" id="409831at2759"/>
<dbReference type="GeneID" id="9834889"/>
<reference evidence="2 3" key="2">
    <citation type="journal article" date="2014" name="BMC Genomics">
        <title>An improved genome of the model marine alga Ostreococcus tauri unfolds by assessing Illumina de novo assemblies.</title>
        <authorList>
            <person name="Blanc-Mathieu R."/>
            <person name="Verhelst B."/>
            <person name="Derelle E."/>
            <person name="Rombauts S."/>
            <person name="Bouget F.Y."/>
            <person name="Carre I."/>
            <person name="Chateau A."/>
            <person name="Eyre-Walker A."/>
            <person name="Grimsley N."/>
            <person name="Moreau H."/>
            <person name="Piegu B."/>
            <person name="Rivals E."/>
            <person name="Schackwitz W."/>
            <person name="Van de Peer Y."/>
            <person name="Piganeau G."/>
        </authorList>
    </citation>
    <scope>NUCLEOTIDE SEQUENCE [LARGE SCALE GENOMIC DNA]</scope>
    <source>
        <strain evidence="3">OTTH 0595 / CCAP 157/2 / RCC745</strain>
    </source>
</reference>
<dbReference type="Proteomes" id="UP000009170">
    <property type="component" value="Unassembled WGS sequence"/>
</dbReference>
<dbReference type="KEGG" id="ota:OT_ostta01g02070"/>